<dbReference type="EMBL" id="UGYZ01000002">
    <property type="protein sequence ID" value="SUI99379.1"/>
    <property type="molecule type" value="Genomic_DNA"/>
</dbReference>
<accession>A0A380BD54</accession>
<dbReference type="OrthoDB" id="2991482at2"/>
<reference evidence="1 2" key="1">
    <citation type="submission" date="2018-06" db="EMBL/GenBank/DDBJ databases">
        <authorList>
            <consortium name="Pathogen Informatics"/>
            <person name="Doyle S."/>
        </authorList>
    </citation>
    <scope>NUCLEOTIDE SEQUENCE [LARGE SCALE GENOMIC DNA]</scope>
    <source>
        <strain evidence="2">ATCC 11859 / DSM 33 / NCIB 8841 / NCTC 4822</strain>
    </source>
</reference>
<evidence type="ECO:0000313" key="1">
    <source>
        <dbReference type="EMBL" id="SUI99379.1"/>
    </source>
</evidence>
<dbReference type="InterPro" id="IPR011249">
    <property type="entry name" value="Metalloenz_LuxS/M16"/>
</dbReference>
<dbReference type="GO" id="GO:0046872">
    <property type="term" value="F:metal ion binding"/>
    <property type="evidence" value="ECO:0007669"/>
    <property type="project" value="InterPro"/>
</dbReference>
<evidence type="ECO:0000313" key="2">
    <source>
        <dbReference type="Proteomes" id="UP000254519"/>
    </source>
</evidence>
<dbReference type="SUPFAM" id="SSF63411">
    <property type="entry name" value="LuxS/MPP-like metallohydrolase"/>
    <property type="match status" value="2"/>
</dbReference>
<proteinExistence type="predicted"/>
<sequence length="370" mass="43378">MHLFDINELKICLNPAELKDDVYVSLSIGIGFLPRRISSNEKTNFIGTASAKMFLNYLSESIKTNHSIETKPIVSMTSSSLLLKTSKTNFYKDVQTVLDNLFTIEIDDGKWLVEKENTLNRFKEHFIDLNFRGRMRMLEFTHANKSFQFEELTKDLLVVKPNDVHTMRESLVYPKNCFLFIHGNVDVDSVKDLRVEKSVKKKVIQLYEPVDIYNLHDEKYEVKSTHGNYTCGSIKFDRSPTLSDLAYEYVTLMLIGQILFKGAYLIEVDPLDASLTYSDKLEQYKHDIYEALTDEQVEQAKKNIYQSLYQELVLYPFQLVEKVGRLHFNGINYFEAMSILEKINYDDIMKFIKERDYKIREGHLRYYREG</sequence>
<dbReference type="AlphaFoldDB" id="A0A380BD54"/>
<name>A0A380BD54_SPOPA</name>
<dbReference type="RefSeq" id="WP_115360066.1">
    <property type="nucleotide sequence ID" value="NZ_CP038012.1"/>
</dbReference>
<dbReference type="Gene3D" id="3.30.830.10">
    <property type="entry name" value="Metalloenzyme, LuxS/M16 peptidase-like"/>
    <property type="match status" value="1"/>
</dbReference>
<protein>
    <submittedName>
        <fullName evidence="1">Uncharacterized protein</fullName>
    </submittedName>
</protein>
<gene>
    <name evidence="1" type="ORF">NCTC4822_00592</name>
</gene>
<organism evidence="1 2">
    <name type="scientific">Sporosarcina pasteurii</name>
    <name type="common">Bacillus pasteurii</name>
    <dbReference type="NCBI Taxonomy" id="1474"/>
    <lineage>
        <taxon>Bacteria</taxon>
        <taxon>Bacillati</taxon>
        <taxon>Bacillota</taxon>
        <taxon>Bacilli</taxon>
        <taxon>Bacillales</taxon>
        <taxon>Caryophanaceae</taxon>
        <taxon>Sporosarcina</taxon>
    </lineage>
</organism>
<keyword evidence="2" id="KW-1185">Reference proteome</keyword>
<dbReference type="Proteomes" id="UP000254519">
    <property type="component" value="Unassembled WGS sequence"/>
</dbReference>